<evidence type="ECO:0000256" key="1">
    <source>
        <dbReference type="SAM" id="MobiDB-lite"/>
    </source>
</evidence>
<proteinExistence type="predicted"/>
<name>A0A0G4F172_VITBC</name>
<evidence type="ECO:0000313" key="3">
    <source>
        <dbReference type="Proteomes" id="UP000041254"/>
    </source>
</evidence>
<reference evidence="2 3" key="1">
    <citation type="submission" date="2014-11" db="EMBL/GenBank/DDBJ databases">
        <authorList>
            <person name="Zhu J."/>
            <person name="Qi W."/>
            <person name="Song R."/>
        </authorList>
    </citation>
    <scope>NUCLEOTIDE SEQUENCE [LARGE SCALE GENOMIC DNA]</scope>
</reference>
<evidence type="ECO:0000313" key="2">
    <source>
        <dbReference type="EMBL" id="CEM05453.1"/>
    </source>
</evidence>
<dbReference type="InParanoid" id="A0A0G4F172"/>
<gene>
    <name evidence="2" type="ORF">Vbra_8687</name>
</gene>
<dbReference type="AlphaFoldDB" id="A0A0G4F172"/>
<sequence length="100" mass="9669">MVCLGGSAGAGSSLQRSGGVQPSARVCLTAAEIRKIDVCLKVPPDGLEDIPAVAVSIRDGISSLLGGGVRGLEGVVVTASSATLSGSWCPTALGSAASSS</sequence>
<dbReference type="Proteomes" id="UP000041254">
    <property type="component" value="Unassembled WGS sequence"/>
</dbReference>
<feature type="compositionally biased region" description="Low complexity" evidence="1">
    <location>
        <begin position="10"/>
        <end position="19"/>
    </location>
</feature>
<feature type="region of interest" description="Disordered" evidence="1">
    <location>
        <begin position="1"/>
        <end position="21"/>
    </location>
</feature>
<dbReference type="EMBL" id="CDMY01000358">
    <property type="protein sequence ID" value="CEM05453.1"/>
    <property type="molecule type" value="Genomic_DNA"/>
</dbReference>
<keyword evidence="3" id="KW-1185">Reference proteome</keyword>
<organism evidence="2 3">
    <name type="scientific">Vitrella brassicaformis (strain CCMP3155)</name>
    <dbReference type="NCBI Taxonomy" id="1169540"/>
    <lineage>
        <taxon>Eukaryota</taxon>
        <taxon>Sar</taxon>
        <taxon>Alveolata</taxon>
        <taxon>Colpodellida</taxon>
        <taxon>Vitrellaceae</taxon>
        <taxon>Vitrella</taxon>
    </lineage>
</organism>
<accession>A0A0G4F172</accession>
<dbReference type="VEuPathDB" id="CryptoDB:Vbra_8687"/>
<protein>
    <submittedName>
        <fullName evidence="2">Uncharacterized protein</fullName>
    </submittedName>
</protein>